<evidence type="ECO:0000313" key="3">
    <source>
        <dbReference type="Proteomes" id="UP001176941"/>
    </source>
</evidence>
<reference evidence="2" key="1">
    <citation type="submission" date="2023-04" db="EMBL/GenBank/DDBJ databases">
        <authorList>
            <consortium name="ELIXIR-Norway"/>
        </authorList>
    </citation>
    <scope>NUCLEOTIDE SEQUENCE [LARGE SCALE GENOMIC DNA]</scope>
</reference>
<proteinExistence type="predicted"/>
<feature type="region of interest" description="Disordered" evidence="1">
    <location>
        <begin position="1"/>
        <end position="139"/>
    </location>
</feature>
<gene>
    <name evidence="2" type="ORF">MRATA1EN1_LOCUS30130</name>
</gene>
<dbReference type="Proteomes" id="UP001176941">
    <property type="component" value="Chromosome X"/>
</dbReference>
<feature type="compositionally biased region" description="Basic and acidic residues" evidence="1">
    <location>
        <begin position="90"/>
        <end position="107"/>
    </location>
</feature>
<evidence type="ECO:0000313" key="2">
    <source>
        <dbReference type="EMBL" id="CAI9181168.1"/>
    </source>
</evidence>
<feature type="compositionally biased region" description="Pro residues" evidence="1">
    <location>
        <begin position="10"/>
        <end position="22"/>
    </location>
</feature>
<protein>
    <submittedName>
        <fullName evidence="2">Uncharacterized protein</fullName>
    </submittedName>
</protein>
<keyword evidence="3" id="KW-1185">Reference proteome</keyword>
<accession>A0ABN9A5W3</accession>
<feature type="compositionally biased region" description="Basic and acidic residues" evidence="1">
    <location>
        <begin position="25"/>
        <end position="39"/>
    </location>
</feature>
<organism evidence="2 3">
    <name type="scientific">Rangifer tarandus platyrhynchus</name>
    <name type="common">Svalbard reindeer</name>
    <dbReference type="NCBI Taxonomy" id="3082113"/>
    <lineage>
        <taxon>Eukaryota</taxon>
        <taxon>Metazoa</taxon>
        <taxon>Chordata</taxon>
        <taxon>Craniata</taxon>
        <taxon>Vertebrata</taxon>
        <taxon>Euteleostomi</taxon>
        <taxon>Mammalia</taxon>
        <taxon>Eutheria</taxon>
        <taxon>Laurasiatheria</taxon>
        <taxon>Artiodactyla</taxon>
        <taxon>Ruminantia</taxon>
        <taxon>Pecora</taxon>
        <taxon>Cervidae</taxon>
        <taxon>Odocoileinae</taxon>
        <taxon>Rangifer</taxon>
    </lineage>
</organism>
<dbReference type="EMBL" id="OX460343">
    <property type="protein sequence ID" value="CAI9181168.1"/>
    <property type="molecule type" value="Genomic_DNA"/>
</dbReference>
<evidence type="ECO:0000256" key="1">
    <source>
        <dbReference type="SAM" id="MobiDB-lite"/>
    </source>
</evidence>
<name>A0ABN9A5W3_RANTA</name>
<sequence length="139" mass="13998">MGRTPSSLALPPPPSAPGPLHPPPRRREPENRGEAEARTGGRAGEGTPRPAGPQSPPRAGRSRPEAPATRPGGQPAGSGWVGGQPLPRDAGPRGREAHTHALTRGEKAGLLPGDARPRGCLGGGRCQHPNGGAAAEAAD</sequence>